<dbReference type="Proteomes" id="UP000596742">
    <property type="component" value="Unassembled WGS sequence"/>
</dbReference>
<feature type="signal peptide" evidence="1">
    <location>
        <begin position="1"/>
        <end position="25"/>
    </location>
</feature>
<keyword evidence="1" id="KW-0732">Signal</keyword>
<comment type="caution">
    <text evidence="2">The sequence shown here is derived from an EMBL/GenBank/DDBJ whole genome shotgun (WGS) entry which is preliminary data.</text>
</comment>
<reference evidence="2" key="1">
    <citation type="submission" date="2018-11" db="EMBL/GenBank/DDBJ databases">
        <authorList>
            <person name="Alioto T."/>
            <person name="Alioto T."/>
        </authorList>
    </citation>
    <scope>NUCLEOTIDE SEQUENCE</scope>
</reference>
<proteinExistence type="predicted"/>
<protein>
    <submittedName>
        <fullName evidence="2">Uncharacterized protein</fullName>
    </submittedName>
</protein>
<evidence type="ECO:0000313" key="2">
    <source>
        <dbReference type="EMBL" id="VDI46166.1"/>
    </source>
</evidence>
<dbReference type="OrthoDB" id="10297308at2759"/>
<dbReference type="AlphaFoldDB" id="A0A8B6FAT5"/>
<organism evidence="2 3">
    <name type="scientific">Mytilus galloprovincialis</name>
    <name type="common">Mediterranean mussel</name>
    <dbReference type="NCBI Taxonomy" id="29158"/>
    <lineage>
        <taxon>Eukaryota</taxon>
        <taxon>Metazoa</taxon>
        <taxon>Spiralia</taxon>
        <taxon>Lophotrochozoa</taxon>
        <taxon>Mollusca</taxon>
        <taxon>Bivalvia</taxon>
        <taxon>Autobranchia</taxon>
        <taxon>Pteriomorphia</taxon>
        <taxon>Mytilida</taxon>
        <taxon>Mytiloidea</taxon>
        <taxon>Mytilidae</taxon>
        <taxon>Mytilinae</taxon>
        <taxon>Mytilus</taxon>
    </lineage>
</organism>
<evidence type="ECO:0000313" key="3">
    <source>
        <dbReference type="Proteomes" id="UP000596742"/>
    </source>
</evidence>
<dbReference type="EMBL" id="UYJE01006455">
    <property type="protein sequence ID" value="VDI46166.1"/>
    <property type="molecule type" value="Genomic_DNA"/>
</dbReference>
<gene>
    <name evidence="2" type="ORF">MGAL_10B062720</name>
</gene>
<evidence type="ECO:0000256" key="1">
    <source>
        <dbReference type="SAM" id="SignalP"/>
    </source>
</evidence>
<accession>A0A8B6FAT5</accession>
<name>A0A8B6FAT5_MYTGA</name>
<feature type="chain" id="PRO_5032688820" evidence="1">
    <location>
        <begin position="26"/>
        <end position="167"/>
    </location>
</feature>
<keyword evidence="3" id="KW-1185">Reference proteome</keyword>
<sequence>MSRTLVMGFQIWLVCFFLIDSIVVGQHPSESKSNAGSYITPYQSLGNLKPTMGQSNEEYRNSMMQMGQHNNYQPNSFPVMTRGQQPYQAMQFFEAEFNPSMLNGPNSHRSSGHDTKGRKIIGYKTVLEKRKVAVVTMKKQPVVQMKKIITKVPTIRMVSRVVEVPKH</sequence>